<evidence type="ECO:0000256" key="4">
    <source>
        <dbReference type="ARBA" id="ARBA00022777"/>
    </source>
</evidence>
<dbReference type="OrthoDB" id="193931at2759"/>
<comment type="catalytic activity">
    <reaction evidence="7">
        <text>L-seryl-[protein] + ATP = O-phospho-L-seryl-[protein] + ADP + H(+)</text>
        <dbReference type="Rhea" id="RHEA:17989"/>
        <dbReference type="Rhea" id="RHEA-COMP:9863"/>
        <dbReference type="Rhea" id="RHEA-COMP:11604"/>
        <dbReference type="ChEBI" id="CHEBI:15378"/>
        <dbReference type="ChEBI" id="CHEBI:29999"/>
        <dbReference type="ChEBI" id="CHEBI:30616"/>
        <dbReference type="ChEBI" id="CHEBI:83421"/>
        <dbReference type="ChEBI" id="CHEBI:456216"/>
        <dbReference type="EC" id="2.7.11.1"/>
    </reaction>
</comment>
<protein>
    <recommendedName>
        <fullName evidence="1">non-specific serine/threonine protein kinase</fullName>
        <ecNumber evidence="1">2.7.11.1</ecNumber>
    </recommendedName>
</protein>
<dbReference type="SMART" id="SM00220">
    <property type="entry name" value="S_TKc"/>
    <property type="match status" value="1"/>
</dbReference>
<evidence type="ECO:0000256" key="9">
    <source>
        <dbReference type="RuleBase" id="RU000304"/>
    </source>
</evidence>
<feature type="domain" description="Protein kinase" evidence="10">
    <location>
        <begin position="18"/>
        <end position="273"/>
    </location>
</feature>
<evidence type="ECO:0000256" key="1">
    <source>
        <dbReference type="ARBA" id="ARBA00012513"/>
    </source>
</evidence>
<dbReference type="InParanoid" id="A0A2P6NIG3"/>
<dbReference type="SUPFAM" id="SSF56112">
    <property type="entry name" value="Protein kinase-like (PK-like)"/>
    <property type="match status" value="1"/>
</dbReference>
<comment type="caution">
    <text evidence="11">The sequence shown here is derived from an EMBL/GenBank/DDBJ whole genome shotgun (WGS) entry which is preliminary data.</text>
</comment>
<dbReference type="EC" id="2.7.11.1" evidence="1"/>
<dbReference type="InterPro" id="IPR008271">
    <property type="entry name" value="Ser/Thr_kinase_AS"/>
</dbReference>
<dbReference type="Pfam" id="PF00069">
    <property type="entry name" value="Pkinase"/>
    <property type="match status" value="1"/>
</dbReference>
<dbReference type="PANTHER" id="PTHR24346">
    <property type="entry name" value="MAP/MICROTUBULE AFFINITY-REGULATING KINASE"/>
    <property type="match status" value="1"/>
</dbReference>
<keyword evidence="4" id="KW-0808">Transferase</keyword>
<dbReference type="GO" id="GO:0005737">
    <property type="term" value="C:cytoplasm"/>
    <property type="evidence" value="ECO:0007669"/>
    <property type="project" value="TreeGrafter"/>
</dbReference>
<name>A0A2P6NIG3_9EUKA</name>
<keyword evidence="3 8" id="KW-0547">Nucleotide-binding</keyword>
<dbReference type="PROSITE" id="PS50011">
    <property type="entry name" value="PROTEIN_KINASE_DOM"/>
    <property type="match status" value="1"/>
</dbReference>
<evidence type="ECO:0000256" key="8">
    <source>
        <dbReference type="PROSITE-ProRule" id="PRU10141"/>
    </source>
</evidence>
<proteinExistence type="inferred from homology"/>
<evidence type="ECO:0000256" key="5">
    <source>
        <dbReference type="ARBA" id="ARBA00022840"/>
    </source>
</evidence>
<gene>
    <name evidence="11" type="ORF">PROFUN_09059</name>
</gene>
<evidence type="ECO:0000256" key="2">
    <source>
        <dbReference type="ARBA" id="ARBA00022527"/>
    </source>
</evidence>
<dbReference type="InterPro" id="IPR000719">
    <property type="entry name" value="Prot_kinase_dom"/>
</dbReference>
<keyword evidence="12" id="KW-1185">Reference proteome</keyword>
<comment type="similarity">
    <text evidence="9">Belongs to the protein kinase superfamily.</text>
</comment>
<dbReference type="EMBL" id="MDYQ01000077">
    <property type="protein sequence ID" value="PRP83727.1"/>
    <property type="molecule type" value="Genomic_DNA"/>
</dbReference>
<dbReference type="PROSITE" id="PS00108">
    <property type="entry name" value="PROTEIN_KINASE_ST"/>
    <property type="match status" value="1"/>
</dbReference>
<dbReference type="GO" id="GO:0005524">
    <property type="term" value="F:ATP binding"/>
    <property type="evidence" value="ECO:0007669"/>
    <property type="project" value="UniProtKB-UniRule"/>
</dbReference>
<evidence type="ECO:0000313" key="12">
    <source>
        <dbReference type="Proteomes" id="UP000241769"/>
    </source>
</evidence>
<evidence type="ECO:0000256" key="6">
    <source>
        <dbReference type="ARBA" id="ARBA00047899"/>
    </source>
</evidence>
<evidence type="ECO:0000259" key="10">
    <source>
        <dbReference type="PROSITE" id="PS50011"/>
    </source>
</evidence>
<dbReference type="InterPro" id="IPR011009">
    <property type="entry name" value="Kinase-like_dom_sf"/>
</dbReference>
<dbReference type="AlphaFoldDB" id="A0A2P6NIG3"/>
<organism evidence="11 12">
    <name type="scientific">Planoprotostelium fungivorum</name>
    <dbReference type="NCBI Taxonomy" id="1890364"/>
    <lineage>
        <taxon>Eukaryota</taxon>
        <taxon>Amoebozoa</taxon>
        <taxon>Evosea</taxon>
        <taxon>Variosea</taxon>
        <taxon>Cavosteliida</taxon>
        <taxon>Cavosteliaceae</taxon>
        <taxon>Planoprotostelium</taxon>
    </lineage>
</organism>
<dbReference type="Gene3D" id="1.10.510.10">
    <property type="entry name" value="Transferase(Phosphotransferase) domain 1"/>
    <property type="match status" value="1"/>
</dbReference>
<dbReference type="PANTHER" id="PTHR24346:SF30">
    <property type="entry name" value="MATERNAL EMBRYONIC LEUCINE ZIPPER KINASE"/>
    <property type="match status" value="1"/>
</dbReference>
<dbReference type="PROSITE" id="PS00107">
    <property type="entry name" value="PROTEIN_KINASE_ATP"/>
    <property type="match status" value="1"/>
</dbReference>
<dbReference type="GO" id="GO:0035556">
    <property type="term" value="P:intracellular signal transduction"/>
    <property type="evidence" value="ECO:0007669"/>
    <property type="project" value="TreeGrafter"/>
</dbReference>
<sequence length="299" mass="33870">MTQTKNSTRPHEKMVGSYFIGRTLGEGSFAKVKMGTHKNTGKRVALKFIQHDKDIHSTSMVRLQREIEIQKRVRHANIAQLLEVIEVAEDNTCLVVELVDGRDLIEYLDEFPESRLPEREACKVFQQITSAIHYLHENGVVHRDIKLENVMISHDGICKLIDFGFASYWTINRALKTPCGSAIYAAPEILSRKTYRGPKTDVWGLGVLLYCLTSGKIPWAGDNATEQLYNTVRGNWSDIEGASKALTTLISGCLTADQEARFGIYDVLQSEWMRGEIRKRVMKRKLSGTIKDIVKRIVS</sequence>
<reference evidence="11 12" key="1">
    <citation type="journal article" date="2018" name="Genome Biol. Evol.">
        <title>Multiple Roots of Fruiting Body Formation in Amoebozoa.</title>
        <authorList>
            <person name="Hillmann F."/>
            <person name="Forbes G."/>
            <person name="Novohradska S."/>
            <person name="Ferling I."/>
            <person name="Riege K."/>
            <person name="Groth M."/>
            <person name="Westermann M."/>
            <person name="Marz M."/>
            <person name="Spaller T."/>
            <person name="Winckler T."/>
            <person name="Schaap P."/>
            <person name="Glockner G."/>
        </authorList>
    </citation>
    <scope>NUCLEOTIDE SEQUENCE [LARGE SCALE GENOMIC DNA]</scope>
    <source>
        <strain evidence="11 12">Jena</strain>
    </source>
</reference>
<dbReference type="Proteomes" id="UP000241769">
    <property type="component" value="Unassembled WGS sequence"/>
</dbReference>
<comment type="catalytic activity">
    <reaction evidence="6">
        <text>L-threonyl-[protein] + ATP = O-phospho-L-threonyl-[protein] + ADP + H(+)</text>
        <dbReference type="Rhea" id="RHEA:46608"/>
        <dbReference type="Rhea" id="RHEA-COMP:11060"/>
        <dbReference type="Rhea" id="RHEA-COMP:11605"/>
        <dbReference type="ChEBI" id="CHEBI:15378"/>
        <dbReference type="ChEBI" id="CHEBI:30013"/>
        <dbReference type="ChEBI" id="CHEBI:30616"/>
        <dbReference type="ChEBI" id="CHEBI:61977"/>
        <dbReference type="ChEBI" id="CHEBI:456216"/>
        <dbReference type="EC" id="2.7.11.1"/>
    </reaction>
</comment>
<keyword evidence="5 8" id="KW-0067">ATP-binding</keyword>
<dbReference type="FunFam" id="1.10.510.10:FF:000571">
    <property type="entry name" value="Maternal embryonic leucine zipper kinase"/>
    <property type="match status" value="1"/>
</dbReference>
<keyword evidence="2 9" id="KW-0723">Serine/threonine-protein kinase</keyword>
<keyword evidence="4" id="KW-0418">Kinase</keyword>
<accession>A0A2P6NIG3</accession>
<evidence type="ECO:0000256" key="7">
    <source>
        <dbReference type="ARBA" id="ARBA00048679"/>
    </source>
</evidence>
<dbReference type="STRING" id="1890364.A0A2P6NIG3"/>
<dbReference type="InterPro" id="IPR017441">
    <property type="entry name" value="Protein_kinase_ATP_BS"/>
</dbReference>
<dbReference type="GO" id="GO:0004674">
    <property type="term" value="F:protein serine/threonine kinase activity"/>
    <property type="evidence" value="ECO:0007669"/>
    <property type="project" value="UniProtKB-KW"/>
</dbReference>
<evidence type="ECO:0000313" key="11">
    <source>
        <dbReference type="EMBL" id="PRP83727.1"/>
    </source>
</evidence>
<feature type="binding site" evidence="8">
    <location>
        <position position="47"/>
    </location>
    <ligand>
        <name>ATP</name>
        <dbReference type="ChEBI" id="CHEBI:30616"/>
    </ligand>
</feature>
<evidence type="ECO:0000256" key="3">
    <source>
        <dbReference type="ARBA" id="ARBA00022741"/>
    </source>
</evidence>